<dbReference type="AlphaFoldDB" id="T1KCR4"/>
<organism evidence="1 2">
    <name type="scientific">Tetranychus urticae</name>
    <name type="common">Two-spotted spider mite</name>
    <dbReference type="NCBI Taxonomy" id="32264"/>
    <lineage>
        <taxon>Eukaryota</taxon>
        <taxon>Metazoa</taxon>
        <taxon>Ecdysozoa</taxon>
        <taxon>Arthropoda</taxon>
        <taxon>Chelicerata</taxon>
        <taxon>Arachnida</taxon>
        <taxon>Acari</taxon>
        <taxon>Acariformes</taxon>
        <taxon>Trombidiformes</taxon>
        <taxon>Prostigmata</taxon>
        <taxon>Eleutherengona</taxon>
        <taxon>Raphignathae</taxon>
        <taxon>Tetranychoidea</taxon>
        <taxon>Tetranychidae</taxon>
        <taxon>Tetranychus</taxon>
    </lineage>
</organism>
<dbReference type="HOGENOM" id="CLU_3261145_0_0_1"/>
<protein>
    <submittedName>
        <fullName evidence="1">Uncharacterized protein</fullName>
    </submittedName>
</protein>
<evidence type="ECO:0000313" key="2">
    <source>
        <dbReference type="Proteomes" id="UP000015104"/>
    </source>
</evidence>
<dbReference type="EMBL" id="CAEY01001996">
    <property type="status" value="NOT_ANNOTATED_CDS"/>
    <property type="molecule type" value="Genomic_DNA"/>
</dbReference>
<dbReference type="EnsemblMetazoa" id="tetur09g00200.1">
    <property type="protein sequence ID" value="tetur09g00200.1"/>
    <property type="gene ID" value="tetur09g00200"/>
</dbReference>
<sequence>MAFICEIKTTLAEQVILWILILWIRSSADSLCIIVKPEIILY</sequence>
<accession>T1KCR4</accession>
<evidence type="ECO:0000313" key="1">
    <source>
        <dbReference type="EnsemblMetazoa" id="tetur09g00200.1"/>
    </source>
</evidence>
<proteinExistence type="predicted"/>
<keyword evidence="2" id="KW-1185">Reference proteome</keyword>
<name>T1KCR4_TETUR</name>
<reference evidence="1" key="2">
    <citation type="submission" date="2015-06" db="UniProtKB">
        <authorList>
            <consortium name="EnsemblMetazoa"/>
        </authorList>
    </citation>
    <scope>IDENTIFICATION</scope>
</reference>
<reference evidence="2" key="1">
    <citation type="submission" date="2011-08" db="EMBL/GenBank/DDBJ databases">
        <authorList>
            <person name="Rombauts S."/>
        </authorList>
    </citation>
    <scope>NUCLEOTIDE SEQUENCE</scope>
    <source>
        <strain evidence="2">London</strain>
    </source>
</reference>
<dbReference type="Proteomes" id="UP000015104">
    <property type="component" value="Unassembled WGS sequence"/>
</dbReference>